<keyword evidence="9 12" id="KW-0472">Membrane</keyword>
<keyword evidence="5 12" id="KW-0812">Transmembrane</keyword>
<dbReference type="InterPro" id="IPR000568">
    <property type="entry name" value="ATP_synth_F0_asu"/>
</dbReference>
<dbReference type="AlphaFoldDB" id="B1GYJ8"/>
<dbReference type="InterPro" id="IPR045083">
    <property type="entry name" value="ATP_synth_F0_asu_bact/mt"/>
</dbReference>
<gene>
    <name evidence="13" type="primary">ATP6</name>
</gene>
<dbReference type="CDD" id="cd00310">
    <property type="entry name" value="ATP-synt_Fo_a_6"/>
    <property type="match status" value="1"/>
</dbReference>
<dbReference type="GO" id="GO:0005743">
    <property type="term" value="C:mitochondrial inner membrane"/>
    <property type="evidence" value="ECO:0007669"/>
    <property type="project" value="UniProtKB-SubCell"/>
</dbReference>
<evidence type="ECO:0000256" key="12">
    <source>
        <dbReference type="SAM" id="Phobius"/>
    </source>
</evidence>
<dbReference type="GeneID" id="6054833"/>
<keyword evidence="7 12" id="KW-1133">Transmembrane helix</keyword>
<evidence type="ECO:0000256" key="10">
    <source>
        <dbReference type="ARBA" id="ARBA00023310"/>
    </source>
</evidence>
<feature type="transmembrane region" description="Helical" evidence="12">
    <location>
        <begin position="108"/>
        <end position="129"/>
    </location>
</feature>
<dbReference type="CTD" id="4508"/>
<feature type="transmembrane region" description="Helical" evidence="12">
    <location>
        <begin position="83"/>
        <end position="102"/>
    </location>
</feature>
<comment type="subcellular location">
    <subcellularLocation>
        <location evidence="1">Membrane</location>
        <topology evidence="1">Multi-pass membrane protein</topology>
    </subcellularLocation>
    <subcellularLocation>
        <location evidence="11">Mitochondrion inner membrane</location>
        <topology evidence="11">Multi-pass membrane protein</topology>
    </subcellularLocation>
</comment>
<evidence type="ECO:0000256" key="3">
    <source>
        <dbReference type="ARBA" id="ARBA00022448"/>
    </source>
</evidence>
<dbReference type="PANTHER" id="PTHR11410:SF0">
    <property type="entry name" value="ATP SYNTHASE SUBUNIT A"/>
    <property type="match status" value="1"/>
</dbReference>
<dbReference type="PANTHER" id="PTHR11410">
    <property type="entry name" value="ATP SYNTHASE SUBUNIT A"/>
    <property type="match status" value="1"/>
</dbReference>
<feature type="transmembrane region" description="Helical" evidence="12">
    <location>
        <begin position="7"/>
        <end position="31"/>
    </location>
</feature>
<evidence type="ECO:0000256" key="11">
    <source>
        <dbReference type="RuleBase" id="RU004450"/>
    </source>
</evidence>
<evidence type="ECO:0000256" key="7">
    <source>
        <dbReference type="ARBA" id="ARBA00022989"/>
    </source>
</evidence>
<dbReference type="GO" id="GO:0045259">
    <property type="term" value="C:proton-transporting ATP synthase complex"/>
    <property type="evidence" value="ECO:0007669"/>
    <property type="project" value="UniProtKB-KW"/>
</dbReference>
<keyword evidence="13" id="KW-0496">Mitochondrion</keyword>
<keyword evidence="6" id="KW-0375">Hydrogen ion transport</keyword>
<evidence type="ECO:0000256" key="9">
    <source>
        <dbReference type="ARBA" id="ARBA00023136"/>
    </source>
</evidence>
<evidence type="ECO:0000313" key="13">
    <source>
        <dbReference type="EMBL" id="BAG12877.1"/>
    </source>
</evidence>
<dbReference type="SUPFAM" id="SSF81336">
    <property type="entry name" value="F1F0 ATP synthase subunit A"/>
    <property type="match status" value="1"/>
</dbReference>
<geneLocation type="mitochondrion" evidence="13"/>
<dbReference type="GO" id="GO:0046933">
    <property type="term" value="F:proton-transporting ATP synthase activity, rotational mechanism"/>
    <property type="evidence" value="ECO:0007669"/>
    <property type="project" value="TreeGrafter"/>
</dbReference>
<keyword evidence="8" id="KW-0406">Ion transport</keyword>
<dbReference type="EMBL" id="AP009407">
    <property type="protein sequence ID" value="BAG12877.1"/>
    <property type="molecule type" value="Genomic_DNA"/>
</dbReference>
<feature type="transmembrane region" description="Helical" evidence="12">
    <location>
        <begin position="150"/>
        <end position="170"/>
    </location>
</feature>
<evidence type="ECO:0000256" key="5">
    <source>
        <dbReference type="ARBA" id="ARBA00022692"/>
    </source>
</evidence>
<feature type="transmembrane region" description="Helical" evidence="12">
    <location>
        <begin position="176"/>
        <end position="199"/>
    </location>
</feature>
<dbReference type="RefSeq" id="YP_001728983.1">
    <property type="nucleotide sequence ID" value="NC_010472.1"/>
</dbReference>
<dbReference type="PRINTS" id="PR00123">
    <property type="entry name" value="ATPASEA"/>
</dbReference>
<protein>
    <recommendedName>
        <fullName evidence="11">ATP synthase subunit a</fullName>
    </recommendedName>
</protein>
<evidence type="ECO:0000256" key="6">
    <source>
        <dbReference type="ARBA" id="ARBA00022781"/>
    </source>
</evidence>
<organism evidence="13">
    <name type="scientific">Brachionus plicatilis</name>
    <name type="common">Marine rotifer</name>
    <name type="synonym">Brachionus muelleri</name>
    <dbReference type="NCBI Taxonomy" id="10195"/>
    <lineage>
        <taxon>Eukaryota</taxon>
        <taxon>Metazoa</taxon>
        <taxon>Spiralia</taxon>
        <taxon>Gnathifera</taxon>
        <taxon>Rotifera</taxon>
        <taxon>Eurotatoria</taxon>
        <taxon>Monogononta</taxon>
        <taxon>Pseudotrocha</taxon>
        <taxon>Ploima</taxon>
        <taxon>Brachionidae</taxon>
        <taxon>Brachionus</taxon>
    </lineage>
</organism>
<evidence type="ECO:0000256" key="8">
    <source>
        <dbReference type="ARBA" id="ARBA00023065"/>
    </source>
</evidence>
<evidence type="ECO:0000256" key="2">
    <source>
        <dbReference type="ARBA" id="ARBA00006810"/>
    </source>
</evidence>
<keyword evidence="4" id="KW-0138">CF(0)</keyword>
<name>B1GYJ8_BRAPC</name>
<dbReference type="NCBIfam" id="TIGR01131">
    <property type="entry name" value="ATP_synt_6_or_A"/>
    <property type="match status" value="1"/>
</dbReference>
<dbReference type="Gene3D" id="1.20.120.220">
    <property type="entry name" value="ATP synthase, F0 complex, subunit A"/>
    <property type="match status" value="1"/>
</dbReference>
<sequence>MLMMLNGIIVSSILFSVVMFNFYLFCTRYTALKSSVLQGLSSMLNSKASKFLLLSLFLIFLMVNLSGNVPMNSIPTLFYSQTLTVSLLFWTPIMICVCYTQFKEFTAHMLPYGSPTGLMLFLPLVEIFSQLIRPLTLMIRLSTNLSSGHIMMYMFSYFTLLSSALSPFIYVVLYALFVLELCISMLQAYIFVSLISLYINETV</sequence>
<reference evidence="13" key="1">
    <citation type="journal article" date="2008" name="Mol. Biol. Evol.">
        <title>Two circular chromosomes of unequal copy number make up the mitochondrial genome of the rotifer Brachionus plicatilis.</title>
        <authorList>
            <person name="Suga K."/>
            <person name="Welch D.B.M."/>
            <person name="Tanaka Y."/>
            <person name="Sakakura Y."/>
            <person name="Hagiwara A."/>
        </authorList>
    </citation>
    <scope>NUCLEOTIDE SEQUENCE</scope>
    <source>
        <strain evidence="13">NH1L</strain>
    </source>
</reference>
<dbReference type="Pfam" id="PF00119">
    <property type="entry name" value="ATP-synt_A"/>
    <property type="match status" value="1"/>
</dbReference>
<dbReference type="InterPro" id="IPR035908">
    <property type="entry name" value="F0_ATP_A_sf"/>
</dbReference>
<accession>B1GYJ8</accession>
<keyword evidence="3" id="KW-0813">Transport</keyword>
<feature type="transmembrane region" description="Helical" evidence="12">
    <location>
        <begin position="51"/>
        <end position="71"/>
    </location>
</feature>
<proteinExistence type="inferred from homology"/>
<evidence type="ECO:0000256" key="1">
    <source>
        <dbReference type="ARBA" id="ARBA00004141"/>
    </source>
</evidence>
<comment type="similarity">
    <text evidence="2">Belongs to the ATPase A chain family.</text>
</comment>
<keyword evidence="10" id="KW-0066">ATP synthesis</keyword>
<evidence type="ECO:0000256" key="4">
    <source>
        <dbReference type="ARBA" id="ARBA00022547"/>
    </source>
</evidence>